<evidence type="ECO:0000313" key="2">
    <source>
        <dbReference type="EMBL" id="CAB4330425.1"/>
    </source>
</evidence>
<keyword evidence="1" id="KW-0472">Membrane</keyword>
<feature type="transmembrane region" description="Helical" evidence="1">
    <location>
        <begin position="12"/>
        <end position="34"/>
    </location>
</feature>
<sequence>MRVTRVIFKKSSGSAIAEFLIFTLPFFTAFLIILTHVQYKAMTIIESNNLARQAVRAFVTSPNDNLALTRANQVIDIYRSTLSSSAKASRPISLEITCQRNPCFSPGNRVTATIKVGESQKASASEFVDLWR</sequence>
<protein>
    <submittedName>
        <fullName evidence="2">Unannotated protein</fullName>
    </submittedName>
</protein>
<keyword evidence="1" id="KW-0812">Transmembrane</keyword>
<dbReference type="AlphaFoldDB" id="A0A6J5YIQ8"/>
<keyword evidence="1" id="KW-1133">Transmembrane helix</keyword>
<gene>
    <name evidence="2" type="ORF">UFOPK4028_00112</name>
</gene>
<organism evidence="2">
    <name type="scientific">freshwater metagenome</name>
    <dbReference type="NCBI Taxonomy" id="449393"/>
    <lineage>
        <taxon>unclassified sequences</taxon>
        <taxon>metagenomes</taxon>
        <taxon>ecological metagenomes</taxon>
    </lineage>
</organism>
<evidence type="ECO:0000256" key="1">
    <source>
        <dbReference type="SAM" id="Phobius"/>
    </source>
</evidence>
<name>A0A6J5YIQ8_9ZZZZ</name>
<dbReference type="EMBL" id="CAESAC010000008">
    <property type="protein sequence ID" value="CAB4330425.1"/>
    <property type="molecule type" value="Genomic_DNA"/>
</dbReference>
<reference evidence="2" key="1">
    <citation type="submission" date="2020-05" db="EMBL/GenBank/DDBJ databases">
        <authorList>
            <person name="Chiriac C."/>
            <person name="Salcher M."/>
            <person name="Ghai R."/>
            <person name="Kavagutti S V."/>
        </authorList>
    </citation>
    <scope>NUCLEOTIDE SEQUENCE</scope>
</reference>
<proteinExistence type="predicted"/>
<accession>A0A6J5YIQ8</accession>